<feature type="compositionally biased region" description="Polar residues" evidence="1">
    <location>
        <begin position="414"/>
        <end position="424"/>
    </location>
</feature>
<reference evidence="3 4" key="1">
    <citation type="submission" date="2023-06" db="EMBL/GenBank/DDBJ databases">
        <title>Black Yeasts Isolated from many extreme environments.</title>
        <authorList>
            <person name="Coleine C."/>
            <person name="Stajich J.E."/>
            <person name="Selbmann L."/>
        </authorList>
    </citation>
    <scope>NUCLEOTIDE SEQUENCE [LARGE SCALE GENOMIC DNA]</scope>
    <source>
        <strain evidence="3 4">CCFEE 5887</strain>
    </source>
</reference>
<feature type="domain" description="Myb-like DNA-binding" evidence="2">
    <location>
        <begin position="16"/>
        <end position="61"/>
    </location>
</feature>
<feature type="compositionally biased region" description="Polar residues" evidence="1">
    <location>
        <begin position="390"/>
        <end position="405"/>
    </location>
</feature>
<dbReference type="Pfam" id="PF22980">
    <property type="entry name" value="Myb_DNA-bind_8"/>
    <property type="match status" value="1"/>
</dbReference>
<sequence length="495" mass="54353">MASVRRTKNFAQDGQTPMFLYAILKQLDLRSIDWNQVAASLDISNGHAARMRYSRMRTQFEGMSNQAKPQRAKKEKETEGKSAKEKAAKGKRALLEEENERLAKGKNRMQTSEMQQDLMHKRVKLGQYDTPSWTSPVMPGQQYDDSFWTQTTIKTEPSTAASSILVNSPLIKNEIEFTTSDASNSLPSEQPIKQEASIKEELTTSAVEEELRRMIAADSIKRAPSRPPNRLAMKQEAAYAETRYNSSYPSYVPRYATPAAPGYYQPFPMPTATSPTYPMHQTYSYGPWLNQRPSPNPWAQSAMSPVASTISNDSMIDNISLHPHASSYEDLLNMPLYVGNPQNFQFDIDTSEPSDGQVVTENTVIAPAQNAAAIAQQPTPAEIELHEKTTSSPVLHSVETSTPDKNNTEMETAKSGNSSEQPTNAAAPVAAPVADNSTKAEGSVGPATAEHSSNVDADADADADAEHELDTTTVTTVEVEPKVVIKAEPIEILDP</sequence>
<dbReference type="AlphaFoldDB" id="A0AAV9Q9Y6"/>
<feature type="region of interest" description="Disordered" evidence="1">
    <location>
        <begin position="60"/>
        <end position="91"/>
    </location>
</feature>
<organism evidence="3 4">
    <name type="scientific">Vermiconidia calcicola</name>
    <dbReference type="NCBI Taxonomy" id="1690605"/>
    <lineage>
        <taxon>Eukaryota</taxon>
        <taxon>Fungi</taxon>
        <taxon>Dikarya</taxon>
        <taxon>Ascomycota</taxon>
        <taxon>Pezizomycotina</taxon>
        <taxon>Dothideomycetes</taxon>
        <taxon>Dothideomycetidae</taxon>
        <taxon>Mycosphaerellales</taxon>
        <taxon>Extremaceae</taxon>
        <taxon>Vermiconidia</taxon>
    </lineage>
</organism>
<evidence type="ECO:0000313" key="3">
    <source>
        <dbReference type="EMBL" id="KAK5537415.1"/>
    </source>
</evidence>
<proteinExistence type="predicted"/>
<evidence type="ECO:0000313" key="4">
    <source>
        <dbReference type="Proteomes" id="UP001345827"/>
    </source>
</evidence>
<comment type="caution">
    <text evidence="3">The sequence shown here is derived from an EMBL/GenBank/DDBJ whole genome shotgun (WGS) entry which is preliminary data.</text>
</comment>
<feature type="compositionally biased region" description="Basic and acidic residues" evidence="1">
    <location>
        <begin position="72"/>
        <end position="88"/>
    </location>
</feature>
<feature type="region of interest" description="Disordered" evidence="1">
    <location>
        <begin position="387"/>
        <end position="475"/>
    </location>
</feature>
<keyword evidence="4" id="KW-1185">Reference proteome</keyword>
<gene>
    <name evidence="3" type="ORF">LTR25_004666</name>
</gene>
<evidence type="ECO:0000259" key="2">
    <source>
        <dbReference type="Pfam" id="PF22980"/>
    </source>
</evidence>
<dbReference type="InterPro" id="IPR054505">
    <property type="entry name" value="Myb_DNA-bind_8"/>
</dbReference>
<protein>
    <recommendedName>
        <fullName evidence="2">Myb-like DNA-binding domain-containing protein</fullName>
    </recommendedName>
</protein>
<dbReference type="EMBL" id="JAXLQG010000007">
    <property type="protein sequence ID" value="KAK5537415.1"/>
    <property type="molecule type" value="Genomic_DNA"/>
</dbReference>
<evidence type="ECO:0000256" key="1">
    <source>
        <dbReference type="SAM" id="MobiDB-lite"/>
    </source>
</evidence>
<accession>A0AAV9Q9Y6</accession>
<dbReference type="Proteomes" id="UP001345827">
    <property type="component" value="Unassembled WGS sequence"/>
</dbReference>
<name>A0AAV9Q9Y6_9PEZI</name>
<feature type="compositionally biased region" description="Low complexity" evidence="1">
    <location>
        <begin position="425"/>
        <end position="434"/>
    </location>
</feature>